<feature type="binding site" evidence="8">
    <location>
        <position position="27"/>
    </location>
    <ligand>
        <name>GTP</name>
        <dbReference type="ChEBI" id="CHEBI:37565"/>
    </ligand>
</feature>
<dbReference type="Pfam" id="PF03205">
    <property type="entry name" value="MobB"/>
    <property type="match status" value="1"/>
</dbReference>
<keyword evidence="12" id="KW-1185">Reference proteome</keyword>
<feature type="binding site" evidence="8">
    <location>
        <position position="55"/>
    </location>
    <ligand>
        <name>GTP</name>
        <dbReference type="ChEBI" id="CHEBI:37565"/>
    </ligand>
</feature>
<dbReference type="NCBIfam" id="TIGR02665">
    <property type="entry name" value="molyb_mobA"/>
    <property type="match status" value="1"/>
</dbReference>
<evidence type="ECO:0000256" key="4">
    <source>
        <dbReference type="ARBA" id="ARBA00022741"/>
    </source>
</evidence>
<dbReference type="EMBL" id="CAHJWF010000280">
    <property type="protein sequence ID" value="CAB5504824.1"/>
    <property type="molecule type" value="Genomic_DNA"/>
</dbReference>
<keyword evidence="6 8" id="KW-0342">GTP-binding</keyword>
<dbReference type="RefSeq" id="WP_139683253.1">
    <property type="nucleotide sequence ID" value="NZ_CAHJWF010000280.1"/>
</dbReference>
<comment type="caution">
    <text evidence="11">The sequence shown here is derived from an EMBL/GenBank/DDBJ whole genome shotgun (WGS) entry which is preliminary data.</text>
</comment>
<dbReference type="InterPro" id="IPR027417">
    <property type="entry name" value="P-loop_NTPase"/>
</dbReference>
<dbReference type="InterPro" id="IPR013482">
    <property type="entry name" value="Molybde_CF_guanTrfase"/>
</dbReference>
<dbReference type="SUPFAM" id="SSF53448">
    <property type="entry name" value="Nucleotide-diphospho-sugar transferases"/>
    <property type="match status" value="1"/>
</dbReference>
<evidence type="ECO:0000256" key="7">
    <source>
        <dbReference type="ARBA" id="ARBA00023150"/>
    </source>
</evidence>
<dbReference type="InterPro" id="IPR025877">
    <property type="entry name" value="MobA-like_NTP_Trfase"/>
</dbReference>
<name>A0ABN7GB67_9GAMM</name>
<feature type="domain" description="MobA-like NTP transferase" evidence="10">
    <location>
        <begin position="11"/>
        <end position="168"/>
    </location>
</feature>
<keyword evidence="7 8" id="KW-0501">Molybdenum cofactor biosynthesis</keyword>
<dbReference type="SUPFAM" id="SSF52540">
    <property type="entry name" value="P-loop containing nucleoside triphosphate hydrolases"/>
    <property type="match status" value="1"/>
</dbReference>
<dbReference type="EC" id="2.7.7.77" evidence="8"/>
<dbReference type="CDD" id="cd03116">
    <property type="entry name" value="MobB"/>
    <property type="match status" value="1"/>
</dbReference>
<evidence type="ECO:0000256" key="6">
    <source>
        <dbReference type="ARBA" id="ARBA00023134"/>
    </source>
</evidence>
<organism evidence="11 12">
    <name type="scientific">Bathymodiolus thermophilus thioautotrophic gill symbiont</name>
    <dbReference type="NCBI Taxonomy" id="2360"/>
    <lineage>
        <taxon>Bacteria</taxon>
        <taxon>Pseudomonadati</taxon>
        <taxon>Pseudomonadota</taxon>
        <taxon>Gammaproteobacteria</taxon>
        <taxon>sulfur-oxidizing symbionts</taxon>
    </lineage>
</organism>
<keyword evidence="2 8" id="KW-0808">Transferase</keyword>
<evidence type="ECO:0000256" key="5">
    <source>
        <dbReference type="ARBA" id="ARBA00022842"/>
    </source>
</evidence>
<evidence type="ECO:0000259" key="10">
    <source>
        <dbReference type="Pfam" id="PF12804"/>
    </source>
</evidence>
<evidence type="ECO:0000256" key="2">
    <source>
        <dbReference type="ARBA" id="ARBA00022679"/>
    </source>
</evidence>
<feature type="binding site" evidence="8">
    <location>
        <position position="104"/>
    </location>
    <ligand>
        <name>GTP</name>
        <dbReference type="ChEBI" id="CHEBI:37565"/>
    </ligand>
</feature>
<dbReference type="CDD" id="cd02503">
    <property type="entry name" value="MobA"/>
    <property type="match status" value="1"/>
</dbReference>
<sequence>MSTISNQQITAVILAGGRSSRMNGQDKGLIQLNQKPLIQHVIEVIENEVDSILINANRNQKRYQKFTKNPIIEDNITNFQGPLAGFAKAMEVAKTPYLLVLPCDCPMIGVELLATLKTELTKQKAQICVAHDGNRLQPTFVLLKTDLLSSLLTYLAAGDRKIDLWYQQHTLAIADLSQYQDFFINLNTPQDYASLTQISRIKNVAILGFSAFSGTGKTTLIIQLIKYLKQKNIRLAYLKHGHHNFEIDHKGKDSYECYHAGAEQVLISSADKFALINRYTEQELGLFALFEQLNLSQLDLILVEGFKREIFPKIELQRQALNHPNIFENDVNVIAFASDEILIECDRVSLDINNIKQIGDFILAYMRH</sequence>
<accession>A0ABN7GB67</accession>
<evidence type="ECO:0000256" key="8">
    <source>
        <dbReference type="HAMAP-Rule" id="MF_00316"/>
    </source>
</evidence>
<evidence type="ECO:0000313" key="12">
    <source>
        <dbReference type="Proteomes" id="UP000626656"/>
    </source>
</evidence>
<gene>
    <name evidence="8" type="primary">mobA</name>
    <name evidence="11" type="ORF">AZO1586I_1352</name>
</gene>
<dbReference type="Pfam" id="PF12804">
    <property type="entry name" value="NTP_transf_3"/>
    <property type="match status" value="1"/>
</dbReference>
<reference evidence="11 12" key="1">
    <citation type="submission" date="2020-05" db="EMBL/GenBank/DDBJ databases">
        <authorList>
            <person name="Petersen J."/>
            <person name="Sayavedra L."/>
        </authorList>
    </citation>
    <scope>NUCLEOTIDE SEQUENCE [LARGE SCALE GENOMIC DNA]</scope>
    <source>
        <strain evidence="11">B azoricus SOX ET2 1586I</strain>
    </source>
</reference>
<evidence type="ECO:0000259" key="9">
    <source>
        <dbReference type="Pfam" id="PF03205"/>
    </source>
</evidence>
<keyword evidence="1 8" id="KW-0963">Cytoplasm</keyword>
<dbReference type="Gene3D" id="3.90.550.10">
    <property type="entry name" value="Spore Coat Polysaccharide Biosynthesis Protein SpsA, Chain A"/>
    <property type="match status" value="1"/>
</dbReference>
<dbReference type="Proteomes" id="UP000626656">
    <property type="component" value="Unassembled WGS sequence"/>
</dbReference>
<comment type="similarity">
    <text evidence="8">Belongs to the MobA family.</text>
</comment>
<feature type="binding site" evidence="8">
    <location>
        <position position="74"/>
    </location>
    <ligand>
        <name>GTP</name>
        <dbReference type="ChEBI" id="CHEBI:37565"/>
    </ligand>
</feature>
<protein>
    <recommendedName>
        <fullName evidence="8">Molybdenum cofactor guanylyltransferase</fullName>
        <shortName evidence="8">MoCo guanylyltransferase</shortName>
        <ecNumber evidence="8">2.7.7.77</ecNumber>
    </recommendedName>
    <alternativeName>
        <fullName evidence="8">GTP:molybdopterin guanylyltransferase</fullName>
    </alternativeName>
    <alternativeName>
        <fullName evidence="8">Mo-MPT guanylyltransferase</fullName>
    </alternativeName>
    <alternativeName>
        <fullName evidence="8">Molybdopterin guanylyltransferase</fullName>
    </alternativeName>
    <alternativeName>
        <fullName evidence="8">Molybdopterin-guanine dinucleotide synthase</fullName>
        <shortName evidence="8">MGD synthase</shortName>
    </alternativeName>
</protein>
<dbReference type="Gene3D" id="3.40.50.300">
    <property type="entry name" value="P-loop containing nucleotide triphosphate hydrolases"/>
    <property type="match status" value="1"/>
</dbReference>
<feature type="binding site" evidence="8">
    <location>
        <position position="104"/>
    </location>
    <ligand>
        <name>Mg(2+)</name>
        <dbReference type="ChEBI" id="CHEBI:18420"/>
    </ligand>
</feature>
<comment type="function">
    <text evidence="8">Transfers a GMP moiety from GTP to Mo-molybdopterin (Mo-MPT) cofactor (Moco or molybdenum cofactor) to form Mo-molybdopterin guanine dinucleotide (Mo-MGD) cofactor.</text>
</comment>
<comment type="subunit">
    <text evidence="8">Monomer.</text>
</comment>
<keyword evidence="5 8" id="KW-0460">Magnesium</keyword>
<evidence type="ECO:0000256" key="1">
    <source>
        <dbReference type="ARBA" id="ARBA00022490"/>
    </source>
</evidence>
<dbReference type="GO" id="GO:0061603">
    <property type="term" value="F:molybdenum cofactor guanylyltransferase activity"/>
    <property type="evidence" value="ECO:0007669"/>
    <property type="project" value="UniProtKB-EC"/>
</dbReference>
<dbReference type="PANTHER" id="PTHR19136">
    <property type="entry name" value="MOLYBDENUM COFACTOR GUANYLYLTRANSFERASE"/>
    <property type="match status" value="1"/>
</dbReference>
<dbReference type="InterPro" id="IPR029044">
    <property type="entry name" value="Nucleotide-diphossugar_trans"/>
</dbReference>
<keyword evidence="3 8" id="KW-0479">Metal-binding</keyword>
<keyword evidence="11" id="KW-0548">Nucleotidyltransferase</keyword>
<dbReference type="NCBIfam" id="TIGR00176">
    <property type="entry name" value="mobB"/>
    <property type="match status" value="1"/>
</dbReference>
<comment type="subcellular location">
    <subcellularLocation>
        <location evidence="8">Cytoplasm</location>
    </subcellularLocation>
</comment>
<dbReference type="InterPro" id="IPR004435">
    <property type="entry name" value="MobB_dom"/>
</dbReference>
<dbReference type="HAMAP" id="MF_00316">
    <property type="entry name" value="MobA"/>
    <property type="match status" value="1"/>
</dbReference>
<dbReference type="PANTHER" id="PTHR19136:SF81">
    <property type="entry name" value="MOLYBDENUM COFACTOR GUANYLYLTRANSFERASE"/>
    <property type="match status" value="1"/>
</dbReference>
<comment type="cofactor">
    <cofactor evidence="8">
        <name>Mg(2+)</name>
        <dbReference type="ChEBI" id="CHEBI:18420"/>
    </cofactor>
</comment>
<feature type="binding site" evidence="8">
    <location>
        <begin position="14"/>
        <end position="16"/>
    </location>
    <ligand>
        <name>GTP</name>
        <dbReference type="ChEBI" id="CHEBI:37565"/>
    </ligand>
</feature>
<proteinExistence type="inferred from homology"/>
<evidence type="ECO:0000256" key="3">
    <source>
        <dbReference type="ARBA" id="ARBA00022723"/>
    </source>
</evidence>
<feature type="domain" description="Molybdopterin-guanine dinucleotide biosynthesis protein B (MobB)" evidence="9">
    <location>
        <begin position="206"/>
        <end position="339"/>
    </location>
</feature>
<evidence type="ECO:0000313" key="11">
    <source>
        <dbReference type="EMBL" id="CAB5504824.1"/>
    </source>
</evidence>
<comment type="domain">
    <text evidence="8">The N-terminal domain determines nucleotide recognition and specific binding, while the C-terminal domain determines the specific binding to the target protein.</text>
</comment>
<keyword evidence="4 8" id="KW-0547">Nucleotide-binding</keyword>
<comment type="catalytic activity">
    <reaction evidence="8">
        <text>Mo-molybdopterin + GTP + H(+) = Mo-molybdopterin guanine dinucleotide + diphosphate</text>
        <dbReference type="Rhea" id="RHEA:34243"/>
        <dbReference type="ChEBI" id="CHEBI:15378"/>
        <dbReference type="ChEBI" id="CHEBI:33019"/>
        <dbReference type="ChEBI" id="CHEBI:37565"/>
        <dbReference type="ChEBI" id="CHEBI:71302"/>
        <dbReference type="ChEBI" id="CHEBI:71310"/>
        <dbReference type="EC" id="2.7.7.77"/>
    </reaction>
</comment>